<keyword evidence="2" id="KW-1185">Reference proteome</keyword>
<sequence length="71" mass="8344">MATTDPELVLRTLNTVMHLGNCTEDLTLIRRSLALYEACFDYLRQQQVRIIYAEEQDLYVFIDSTKSDELR</sequence>
<name>A0A4P6JLR9_KTERU</name>
<organism evidence="1 2">
    <name type="scientific">Ktedonosporobacter rubrisoli</name>
    <dbReference type="NCBI Taxonomy" id="2509675"/>
    <lineage>
        <taxon>Bacteria</taxon>
        <taxon>Bacillati</taxon>
        <taxon>Chloroflexota</taxon>
        <taxon>Ktedonobacteria</taxon>
        <taxon>Ktedonobacterales</taxon>
        <taxon>Ktedonosporobacteraceae</taxon>
        <taxon>Ktedonosporobacter</taxon>
    </lineage>
</organism>
<gene>
    <name evidence="1" type="ORF">EPA93_09360</name>
</gene>
<dbReference type="KEGG" id="kbs:EPA93_09360"/>
<dbReference type="EMBL" id="CP035758">
    <property type="protein sequence ID" value="QBD76207.1"/>
    <property type="molecule type" value="Genomic_DNA"/>
</dbReference>
<accession>A0A4P6JLR9</accession>
<evidence type="ECO:0000313" key="2">
    <source>
        <dbReference type="Proteomes" id="UP000290365"/>
    </source>
</evidence>
<reference evidence="1 2" key="1">
    <citation type="submission" date="2019-01" db="EMBL/GenBank/DDBJ databases">
        <title>Ktedonosporobacter rubrisoli SCAWS-G2.</title>
        <authorList>
            <person name="Huang Y."/>
            <person name="Yan B."/>
        </authorList>
    </citation>
    <scope>NUCLEOTIDE SEQUENCE [LARGE SCALE GENOMIC DNA]</scope>
    <source>
        <strain evidence="1 2">SCAWS-G2</strain>
    </source>
</reference>
<dbReference type="Proteomes" id="UP000290365">
    <property type="component" value="Chromosome"/>
</dbReference>
<protein>
    <submittedName>
        <fullName evidence="1">Uncharacterized protein</fullName>
    </submittedName>
</protein>
<dbReference type="AlphaFoldDB" id="A0A4P6JLR9"/>
<dbReference type="RefSeq" id="WP_129886802.1">
    <property type="nucleotide sequence ID" value="NZ_CP035758.1"/>
</dbReference>
<proteinExistence type="predicted"/>
<evidence type="ECO:0000313" key="1">
    <source>
        <dbReference type="EMBL" id="QBD76207.1"/>
    </source>
</evidence>